<dbReference type="SMART" id="SM00062">
    <property type="entry name" value="PBPb"/>
    <property type="match status" value="1"/>
</dbReference>
<keyword evidence="3 4" id="KW-0597">Phosphoprotein</keyword>
<dbReference type="Pfam" id="PF00072">
    <property type="entry name" value="Response_reg"/>
    <property type="match status" value="1"/>
</dbReference>
<dbReference type="SUPFAM" id="SSF53850">
    <property type="entry name" value="Periplasmic binding protein-like II"/>
    <property type="match status" value="1"/>
</dbReference>
<evidence type="ECO:0000256" key="5">
    <source>
        <dbReference type="SAM" id="Coils"/>
    </source>
</evidence>
<dbReference type="InterPro" id="IPR003661">
    <property type="entry name" value="HisK_dim/P_dom"/>
</dbReference>
<keyword evidence="11" id="KW-0418">Kinase</keyword>
<evidence type="ECO:0000313" key="12">
    <source>
        <dbReference type="Proteomes" id="UP000006365"/>
    </source>
</evidence>
<dbReference type="Gene3D" id="3.40.50.2300">
    <property type="match status" value="1"/>
</dbReference>
<evidence type="ECO:0000259" key="7">
    <source>
        <dbReference type="PROSITE" id="PS50109"/>
    </source>
</evidence>
<keyword evidence="6" id="KW-0472">Membrane</keyword>
<feature type="domain" description="PAS" evidence="9">
    <location>
        <begin position="602"/>
        <end position="663"/>
    </location>
</feature>
<evidence type="ECO:0000313" key="11">
    <source>
        <dbReference type="EMBL" id="ADW18452.1"/>
    </source>
</evidence>
<evidence type="ECO:0000259" key="10">
    <source>
        <dbReference type="PROSITE" id="PS50113"/>
    </source>
</evidence>
<dbReference type="InterPro" id="IPR011006">
    <property type="entry name" value="CheY-like_superfamily"/>
</dbReference>
<evidence type="ECO:0000256" key="3">
    <source>
        <dbReference type="ARBA" id="ARBA00022553"/>
    </source>
</evidence>
<dbReference type="Pfam" id="PF13188">
    <property type="entry name" value="PAS_8"/>
    <property type="match status" value="2"/>
</dbReference>
<dbReference type="InterPro" id="IPR000700">
    <property type="entry name" value="PAS-assoc_C"/>
</dbReference>
<feature type="domain" description="PAC" evidence="10">
    <location>
        <begin position="420"/>
        <end position="473"/>
    </location>
</feature>
<dbReference type="Pfam" id="PF08448">
    <property type="entry name" value="PAS_4"/>
    <property type="match status" value="1"/>
</dbReference>
<feature type="domain" description="PAS" evidence="9">
    <location>
        <begin position="474"/>
        <end position="551"/>
    </location>
</feature>
<dbReference type="Gene3D" id="3.30.565.10">
    <property type="entry name" value="Histidine kinase-like ATPase, C-terminal domain"/>
    <property type="match status" value="1"/>
</dbReference>
<feature type="modified residue" description="4-aspartylphosphate" evidence="4">
    <location>
        <position position="1181"/>
    </location>
</feature>
<organism evidence="11 12">
    <name type="scientific">Desulfobulbus propionicus (strain ATCC 33891 / DSM 2032 / VKM B-1956 / 1pr3)</name>
    <dbReference type="NCBI Taxonomy" id="577650"/>
    <lineage>
        <taxon>Bacteria</taxon>
        <taxon>Pseudomonadati</taxon>
        <taxon>Thermodesulfobacteriota</taxon>
        <taxon>Desulfobulbia</taxon>
        <taxon>Desulfobulbales</taxon>
        <taxon>Desulfobulbaceae</taxon>
        <taxon>Desulfobulbus</taxon>
    </lineage>
</organism>
<dbReference type="Pfam" id="PF02518">
    <property type="entry name" value="HATPase_c"/>
    <property type="match status" value="1"/>
</dbReference>
<evidence type="ECO:0000256" key="1">
    <source>
        <dbReference type="ARBA" id="ARBA00000085"/>
    </source>
</evidence>
<dbReference type="Proteomes" id="UP000006365">
    <property type="component" value="Chromosome"/>
</dbReference>
<dbReference type="AlphaFoldDB" id="A0A7U3YN60"/>
<evidence type="ECO:0000256" key="6">
    <source>
        <dbReference type="SAM" id="Phobius"/>
    </source>
</evidence>
<dbReference type="Gene3D" id="1.10.287.130">
    <property type="match status" value="1"/>
</dbReference>
<dbReference type="InterPro" id="IPR001638">
    <property type="entry name" value="Solute-binding_3/MltF_N"/>
</dbReference>
<dbReference type="InterPro" id="IPR013656">
    <property type="entry name" value="PAS_4"/>
</dbReference>
<keyword evidence="11" id="KW-0808">Transferase</keyword>
<feature type="transmembrane region" description="Helical" evidence="6">
    <location>
        <begin position="299"/>
        <end position="321"/>
    </location>
</feature>
<dbReference type="InterPro" id="IPR000014">
    <property type="entry name" value="PAS"/>
</dbReference>
<dbReference type="SMART" id="SM00388">
    <property type="entry name" value="HisKA"/>
    <property type="match status" value="1"/>
</dbReference>
<accession>A0A7U3YN60</accession>
<proteinExistence type="predicted"/>
<feature type="domain" description="PAS" evidence="9">
    <location>
        <begin position="745"/>
        <end position="815"/>
    </location>
</feature>
<keyword evidence="5" id="KW-0175">Coiled coil</keyword>
<dbReference type="SUPFAM" id="SSF52172">
    <property type="entry name" value="CheY-like"/>
    <property type="match status" value="1"/>
</dbReference>
<reference evidence="11 12" key="1">
    <citation type="journal article" date="2011" name="Stand. Genomic Sci.">
        <title>Complete genome sequence of Desulfobulbus propionicus type strain (1pr3).</title>
        <authorList>
            <person name="Pagani I."/>
            <person name="Lapidus A."/>
            <person name="Nolan M."/>
            <person name="Lucas S."/>
            <person name="Hammon N."/>
            <person name="Deshpande S."/>
            <person name="Cheng J.F."/>
            <person name="Chertkov O."/>
            <person name="Davenport K."/>
            <person name="Tapia R."/>
            <person name="Han C."/>
            <person name="Goodwin L."/>
            <person name="Pitluck S."/>
            <person name="Liolios K."/>
            <person name="Mavromatis K."/>
            <person name="Ivanova N."/>
            <person name="Mikhailova N."/>
            <person name="Pati A."/>
            <person name="Chen A."/>
            <person name="Palaniappan K."/>
            <person name="Land M."/>
            <person name="Hauser L."/>
            <person name="Chang Y.J."/>
            <person name="Jeffries C.D."/>
            <person name="Detter J.C."/>
            <person name="Brambilla E."/>
            <person name="Kannan K.P."/>
            <person name="Djao O.D."/>
            <person name="Rohde M."/>
            <person name="Pukall R."/>
            <person name="Spring S."/>
            <person name="Goker M."/>
            <person name="Sikorski J."/>
            <person name="Woyke T."/>
            <person name="Bristow J."/>
            <person name="Eisen J.A."/>
            <person name="Markowitz V."/>
            <person name="Hugenholtz P."/>
            <person name="Kyrpides N.C."/>
            <person name="Klenk H.P."/>
        </authorList>
    </citation>
    <scope>NUCLEOTIDE SEQUENCE [LARGE SCALE GENOMIC DNA]</scope>
    <source>
        <strain evidence="12">ATCC 33891 / DSM 2032 / 1pr3</strain>
    </source>
</reference>
<dbReference type="PANTHER" id="PTHR43065:SF42">
    <property type="entry name" value="TWO-COMPONENT SENSOR PPRA"/>
    <property type="match status" value="1"/>
</dbReference>
<dbReference type="SMART" id="SM00448">
    <property type="entry name" value="REC"/>
    <property type="match status" value="1"/>
</dbReference>
<dbReference type="PROSITE" id="PS50112">
    <property type="entry name" value="PAS"/>
    <property type="match status" value="3"/>
</dbReference>
<dbReference type="CDD" id="cd00130">
    <property type="entry name" value="PAS"/>
    <property type="match status" value="4"/>
</dbReference>
<dbReference type="KEGG" id="dpr:Despr_2309"/>
<dbReference type="Gene3D" id="3.30.450.20">
    <property type="entry name" value="PAS domain"/>
    <property type="match status" value="4"/>
</dbReference>
<dbReference type="SUPFAM" id="SSF47384">
    <property type="entry name" value="Homodimeric domain of signal transducing histidine kinase"/>
    <property type="match status" value="1"/>
</dbReference>
<dbReference type="InterPro" id="IPR005467">
    <property type="entry name" value="His_kinase_dom"/>
</dbReference>
<dbReference type="InterPro" id="IPR035965">
    <property type="entry name" value="PAS-like_dom_sf"/>
</dbReference>
<dbReference type="InterPro" id="IPR036890">
    <property type="entry name" value="HATPase_C_sf"/>
</dbReference>
<keyword evidence="6" id="KW-0812">Transmembrane</keyword>
<dbReference type="GO" id="GO:0000155">
    <property type="term" value="F:phosphorelay sensor kinase activity"/>
    <property type="evidence" value="ECO:0007669"/>
    <property type="project" value="InterPro"/>
</dbReference>
<dbReference type="InterPro" id="IPR001789">
    <property type="entry name" value="Sig_transdc_resp-reg_receiver"/>
</dbReference>
<protein>
    <recommendedName>
        <fullName evidence="2">histidine kinase</fullName>
        <ecNumber evidence="2">2.7.13.3</ecNumber>
    </recommendedName>
</protein>
<evidence type="ECO:0000256" key="2">
    <source>
        <dbReference type="ARBA" id="ARBA00012438"/>
    </source>
</evidence>
<evidence type="ECO:0000256" key="4">
    <source>
        <dbReference type="PROSITE-ProRule" id="PRU00169"/>
    </source>
</evidence>
<name>A0A7U3YN60_DESPD</name>
<comment type="catalytic activity">
    <reaction evidence="1">
        <text>ATP + protein L-histidine = ADP + protein N-phospho-L-histidine.</text>
        <dbReference type="EC" id="2.7.13.3"/>
    </reaction>
</comment>
<dbReference type="PANTHER" id="PTHR43065">
    <property type="entry name" value="SENSOR HISTIDINE KINASE"/>
    <property type="match status" value="1"/>
</dbReference>
<evidence type="ECO:0000259" key="8">
    <source>
        <dbReference type="PROSITE" id="PS50110"/>
    </source>
</evidence>
<dbReference type="Pfam" id="PF00497">
    <property type="entry name" value="SBP_bac_3"/>
    <property type="match status" value="1"/>
</dbReference>
<dbReference type="SMART" id="SM00086">
    <property type="entry name" value="PAC"/>
    <property type="match status" value="3"/>
</dbReference>
<dbReference type="CDD" id="cd00082">
    <property type="entry name" value="HisKA"/>
    <property type="match status" value="1"/>
</dbReference>
<feature type="domain" description="Histidine kinase" evidence="7">
    <location>
        <begin position="885"/>
        <end position="1109"/>
    </location>
</feature>
<dbReference type="NCBIfam" id="TIGR00229">
    <property type="entry name" value="sensory_box"/>
    <property type="match status" value="3"/>
</dbReference>
<dbReference type="SMART" id="SM00387">
    <property type="entry name" value="HATPase_c"/>
    <property type="match status" value="1"/>
</dbReference>
<gene>
    <name evidence="11" type="ordered locus">Despr_2309</name>
</gene>
<feature type="domain" description="Response regulatory" evidence="8">
    <location>
        <begin position="1130"/>
        <end position="1246"/>
    </location>
</feature>
<keyword evidence="6" id="KW-1133">Transmembrane helix</keyword>
<dbReference type="InterPro" id="IPR001610">
    <property type="entry name" value="PAC"/>
</dbReference>
<dbReference type="InterPro" id="IPR003594">
    <property type="entry name" value="HATPase_dom"/>
</dbReference>
<dbReference type="Pfam" id="PF08447">
    <property type="entry name" value="PAS_3"/>
    <property type="match status" value="1"/>
</dbReference>
<dbReference type="InterPro" id="IPR004358">
    <property type="entry name" value="Sig_transdc_His_kin-like_C"/>
</dbReference>
<dbReference type="PROSITE" id="PS50113">
    <property type="entry name" value="PAC"/>
    <property type="match status" value="1"/>
</dbReference>
<dbReference type="PROSITE" id="PS50109">
    <property type="entry name" value="HIS_KIN"/>
    <property type="match status" value="1"/>
</dbReference>
<dbReference type="Gene3D" id="3.40.190.10">
    <property type="entry name" value="Periplasmic binding protein-like II"/>
    <property type="match status" value="2"/>
</dbReference>
<dbReference type="InterPro" id="IPR036097">
    <property type="entry name" value="HisK_dim/P_sf"/>
</dbReference>
<dbReference type="PROSITE" id="PS50110">
    <property type="entry name" value="RESPONSE_REGULATORY"/>
    <property type="match status" value="1"/>
</dbReference>
<dbReference type="InterPro" id="IPR013655">
    <property type="entry name" value="PAS_fold_3"/>
</dbReference>
<sequence length="1251" mass="137279">MTGLPATGQTSSASGKRLPGKGGLVHPLLLVLALSVCLSGSPASAGDPPGVGLTAEERAWLAHNPDKLTLYFSTDFPPIEFASTSGEFTGMGADLIALVEKQLGIRFIKRPAQTWNQLLAALASGECAVAPTIVRTAERERYALFTAPYATVPVVLITTRAIHDTISLNALPGRRLGAVSGFVTEHYLRDLAQGRFEVVPVANVAEGLRKLSFGELDAFAENLAVAAYSIEQDGLPNLRVAGNTDYVFALSIGVNRSYPLLYSSIQKALAAVPPAELEQVRRRWISLRTDSLSPETRRLLWLIGCFTIMLLLGLAGISYVLKRRLNQQVDSLKTAQQKILEQAELLQLAIDTTQAAVWDLQPSRGILHLGAAGHCFPDSANTADHFVALDTWQVMIHPEDMPHLRDAYRDYLRSGGKGLFEIEFRLRSASGDWRWVLSKGKAVAWDEQGQPSRLIGLDIDIEELKKAQEAMRRSEARFRSLFAMAPVPLASASRDGRILMVNDRFTQILGYTLADLPTLEQWWLLAYPDPQYRHEVRQHWQTVAQQALHGEFGMISGEFRVTCKDGIERIMLIGAASIGEVLHVSFFDITEHKRAEEVLDRERTNLRAIVHASPVAVLVFDSGGRVVDANRAVERLFALTSGQWRGGTWGDLLRCPNRLVHPQGCGHAPDCVNCVFSRAIRETITGSTPARDREAEAVLDVPGSAKRLWLRFSIEPFELNGQPHVVMALDDLSARRQAEEALRASEAKLRSLFAAMQDVILVLDANGRYLEIAPTDPSLLCRPPEGLLGKTLAEVFPPEKAAEFLAAIRTVLDNGKRVFLDYTVPVVDGRDLWFAAIVAPLAADRVVLIARDITDRKRAEEERGKLQEQLMQSQKLEAVGILAGGVAHDFNNMLGAIIGYTELTLGTMEQTDPLRRNLQRILDAAERSAALTRQLLAFARKQTVAPVILDLNESVAGMLKMLRRLIGENITLAWLPGPLPCTVRIDPTQLDQLLANLCVNARDAIGENIGTITIKTATVSLDETFCRAQASAAPGEYVLLAVSDDGCGMDKATMDHIFEPFFTTKELGQGTGLGLATVYGIVTQNEGFITAASEPGTGTTFTVHLPYQDDRAEETAQAGPVDIPISRGETILLVEDDPTLLDMSTMMLHHLGYTVLPAATPSEALRLAQDPSARIDLFLTDVVMPEMNGRELAERLQTVRPAMRHLFMSGYTSNVIAHRGILDEGLNFIQKPFSLQELATKIRTVLDEPQP</sequence>
<keyword evidence="12" id="KW-1185">Reference proteome</keyword>
<dbReference type="SUPFAM" id="SSF55874">
    <property type="entry name" value="ATPase domain of HSP90 chaperone/DNA topoisomerase II/histidine kinase"/>
    <property type="match status" value="1"/>
</dbReference>
<dbReference type="EC" id="2.7.13.3" evidence="2"/>
<evidence type="ECO:0000259" key="9">
    <source>
        <dbReference type="PROSITE" id="PS50112"/>
    </source>
</evidence>
<feature type="coiled-coil region" evidence="5">
    <location>
        <begin position="849"/>
        <end position="876"/>
    </location>
</feature>
<dbReference type="SMART" id="SM00091">
    <property type="entry name" value="PAS"/>
    <property type="match status" value="3"/>
</dbReference>
<dbReference type="PRINTS" id="PR00344">
    <property type="entry name" value="BCTRLSENSOR"/>
</dbReference>
<dbReference type="EMBL" id="CP002364">
    <property type="protein sequence ID" value="ADW18452.1"/>
    <property type="molecule type" value="Genomic_DNA"/>
</dbReference>
<dbReference type="Pfam" id="PF00512">
    <property type="entry name" value="HisKA"/>
    <property type="match status" value="1"/>
</dbReference>
<dbReference type="SUPFAM" id="SSF55785">
    <property type="entry name" value="PYP-like sensor domain (PAS domain)"/>
    <property type="match status" value="4"/>
</dbReference>
<dbReference type="CDD" id="cd01007">
    <property type="entry name" value="PBP2_BvgS_HisK_like"/>
    <property type="match status" value="1"/>
</dbReference>